<dbReference type="InterPro" id="IPR043968">
    <property type="entry name" value="SGNH"/>
</dbReference>
<evidence type="ECO:0000313" key="3">
    <source>
        <dbReference type="EMBL" id="GAA1983474.1"/>
    </source>
</evidence>
<dbReference type="Proteomes" id="UP001501585">
    <property type="component" value="Unassembled WGS sequence"/>
</dbReference>
<evidence type="ECO:0000313" key="4">
    <source>
        <dbReference type="Proteomes" id="UP001501585"/>
    </source>
</evidence>
<feature type="transmembrane region" description="Helical" evidence="1">
    <location>
        <begin position="27"/>
        <end position="44"/>
    </location>
</feature>
<evidence type="ECO:0000259" key="2">
    <source>
        <dbReference type="Pfam" id="PF19040"/>
    </source>
</evidence>
<dbReference type="PANTHER" id="PTHR23028">
    <property type="entry name" value="ACETYLTRANSFERASE"/>
    <property type="match status" value="1"/>
</dbReference>
<proteinExistence type="predicted"/>
<keyword evidence="1" id="KW-0472">Membrane</keyword>
<dbReference type="EMBL" id="BAAAPC010000002">
    <property type="protein sequence ID" value="GAA1983474.1"/>
    <property type="molecule type" value="Genomic_DNA"/>
</dbReference>
<dbReference type="Pfam" id="PF19040">
    <property type="entry name" value="SGNH"/>
    <property type="match status" value="1"/>
</dbReference>
<dbReference type="InterPro" id="IPR050879">
    <property type="entry name" value="Acyltransferase_3"/>
</dbReference>
<feature type="transmembrane region" description="Helical" evidence="1">
    <location>
        <begin position="88"/>
        <end position="106"/>
    </location>
</feature>
<keyword evidence="1" id="KW-1133">Transmembrane helix</keyword>
<keyword evidence="4" id="KW-1185">Reference proteome</keyword>
<accession>A0ABN2SB69</accession>
<feature type="transmembrane region" description="Helical" evidence="1">
    <location>
        <begin position="127"/>
        <end position="149"/>
    </location>
</feature>
<name>A0ABN2SB69_9ACTN</name>
<organism evidence="3 4">
    <name type="scientific">Nocardiopsis rhodophaea</name>
    <dbReference type="NCBI Taxonomy" id="280238"/>
    <lineage>
        <taxon>Bacteria</taxon>
        <taxon>Bacillati</taxon>
        <taxon>Actinomycetota</taxon>
        <taxon>Actinomycetes</taxon>
        <taxon>Streptosporangiales</taxon>
        <taxon>Nocardiopsidaceae</taxon>
        <taxon>Nocardiopsis</taxon>
    </lineage>
</organism>
<keyword evidence="1" id="KW-0812">Transmembrane</keyword>
<reference evidence="3 4" key="1">
    <citation type="journal article" date="2019" name="Int. J. Syst. Evol. Microbiol.">
        <title>The Global Catalogue of Microorganisms (GCM) 10K type strain sequencing project: providing services to taxonomists for standard genome sequencing and annotation.</title>
        <authorList>
            <consortium name="The Broad Institute Genomics Platform"/>
            <consortium name="The Broad Institute Genome Sequencing Center for Infectious Disease"/>
            <person name="Wu L."/>
            <person name="Ma J."/>
        </authorList>
    </citation>
    <scope>NUCLEOTIDE SEQUENCE [LARGE SCALE GENOMIC DNA]</scope>
    <source>
        <strain evidence="3 4">JCM 15313</strain>
    </source>
</reference>
<feature type="domain" description="SGNH" evidence="2">
    <location>
        <begin position="213"/>
        <end position="427"/>
    </location>
</feature>
<gene>
    <name evidence="3" type="ORF">GCM10009799_05970</name>
</gene>
<sequence>MGWTGLISLVLCGILVPKDSAFPGYIALWPTLGALLILLAGTTRSRIGADRILSWRPLTALGKRAYSFYLWHWPVLIFYLEVTDRVRPSLIGGSYVIASSLLLAFATTRLIEDGVTRFTRSRTTPAWSLSIIAASLVPVLAIGGLWGGLLENQLRTRTEQSSNPTLYPGAAIYADSDLKTSLPTLPVHPDPSIAEKRTKSLTDDCNTRIPEDDVIACEYGPADAEYTIVLVGSSHARHWFHALERITEDNGWRLIMITKSACQFTPAIQYRHEKEYTACTTWNTRAFQEISEIHPDLVFTLATQTDQEGNGHEVVVDGYQEIWRDFDDMGIDVLAVRDTPRLGFNVSECVSQHRREDCTSKSSRSLSDSPPFDEISQDHNNVTFVDLTDHLCPDGICREVIGNRLVYFDDNHFTYAFSESLAPVLDPYIRKALNDALPKA</sequence>
<dbReference type="PANTHER" id="PTHR23028:SF53">
    <property type="entry name" value="ACYL_TRANSF_3 DOMAIN-CONTAINING PROTEIN"/>
    <property type="match status" value="1"/>
</dbReference>
<evidence type="ECO:0000256" key="1">
    <source>
        <dbReference type="SAM" id="Phobius"/>
    </source>
</evidence>
<dbReference type="SUPFAM" id="SSF52266">
    <property type="entry name" value="SGNH hydrolase"/>
    <property type="match status" value="1"/>
</dbReference>
<protein>
    <recommendedName>
        <fullName evidence="2">SGNH domain-containing protein</fullName>
    </recommendedName>
</protein>
<comment type="caution">
    <text evidence="3">The sequence shown here is derived from an EMBL/GenBank/DDBJ whole genome shotgun (WGS) entry which is preliminary data.</text>
</comment>